<protein>
    <submittedName>
        <fullName evidence="2">Uncharacterized protein</fullName>
    </submittedName>
</protein>
<dbReference type="OrthoDB" id="5122705at2"/>
<keyword evidence="3" id="KW-1185">Reference proteome</keyword>
<organism evidence="2 3">
    <name type="scientific">Aurantimicrobium photophilum</name>
    <dbReference type="NCBI Taxonomy" id="1987356"/>
    <lineage>
        <taxon>Bacteria</taxon>
        <taxon>Bacillati</taxon>
        <taxon>Actinomycetota</taxon>
        <taxon>Actinomycetes</taxon>
        <taxon>Micrococcales</taxon>
        <taxon>Microbacteriaceae</taxon>
        <taxon>Aurantimicrobium</taxon>
    </lineage>
</organism>
<evidence type="ECO:0000256" key="1">
    <source>
        <dbReference type="SAM" id="Phobius"/>
    </source>
</evidence>
<keyword evidence="1" id="KW-1133">Transmembrane helix</keyword>
<accession>A0A2Z3RZE7</accession>
<dbReference type="EMBL" id="CP023994">
    <property type="protein sequence ID" value="AWR21911.1"/>
    <property type="molecule type" value="Genomic_DNA"/>
</dbReference>
<name>A0A2Z3RZE7_9MICO</name>
<feature type="transmembrane region" description="Helical" evidence="1">
    <location>
        <begin position="43"/>
        <end position="63"/>
    </location>
</feature>
<proteinExistence type="predicted"/>
<dbReference type="RefSeq" id="WP_110234195.1">
    <property type="nucleotide sequence ID" value="NZ_CP023994.1"/>
</dbReference>
<dbReference type="AlphaFoldDB" id="A0A2Z3RZE7"/>
<keyword evidence="1" id="KW-0812">Transmembrane</keyword>
<dbReference type="KEGG" id="aum:AURMO_01319"/>
<keyword evidence="1" id="KW-0472">Membrane</keyword>
<evidence type="ECO:0000313" key="2">
    <source>
        <dbReference type="EMBL" id="AWR21911.1"/>
    </source>
</evidence>
<dbReference type="Proteomes" id="UP000246894">
    <property type="component" value="Chromosome"/>
</dbReference>
<reference evidence="2 3" key="1">
    <citation type="submission" date="2017-10" db="EMBL/GenBank/DDBJ databases">
        <title>Genome of an Actinobacterium that displays light-enhanced growth.</title>
        <authorList>
            <person name="Maresca J.A."/>
            <person name="Hempel P."/>
            <person name="Shevchenko O."/>
            <person name="Miller K.J."/>
            <person name="Hahn M.W."/>
        </authorList>
    </citation>
    <scope>NUCLEOTIDE SEQUENCE [LARGE SCALE GENOMIC DNA]</scope>
    <source>
        <strain evidence="2 3">MWH-Mo1</strain>
    </source>
</reference>
<evidence type="ECO:0000313" key="3">
    <source>
        <dbReference type="Proteomes" id="UP000246894"/>
    </source>
</evidence>
<sequence length="92" mass="9814">MTASSQLFGGTLYIKAIGYKPLGGTVLFAKETIDPQLVSPGPVGFFATILVAGLTLLLLLDMVRRMRKVNMRADIQAKLDAEEAAEGSASEK</sequence>
<gene>
    <name evidence="2" type="ORF">AURMO_01319</name>
</gene>